<comment type="caution">
    <text evidence="1">The sequence shown here is derived from an EMBL/GenBank/DDBJ whole genome shotgun (WGS) entry which is preliminary data.</text>
</comment>
<name>A0A1Q9F0Q3_SYMMI</name>
<proteinExistence type="predicted"/>
<keyword evidence="2" id="KW-1185">Reference proteome</keyword>
<dbReference type="Proteomes" id="UP000186817">
    <property type="component" value="Unassembled WGS sequence"/>
</dbReference>
<dbReference type="EMBL" id="LSRX01000030">
    <property type="protein sequence ID" value="OLQ13278.1"/>
    <property type="molecule type" value="Genomic_DNA"/>
</dbReference>
<organism evidence="1 2">
    <name type="scientific">Symbiodinium microadriaticum</name>
    <name type="common">Dinoflagellate</name>
    <name type="synonym">Zooxanthella microadriatica</name>
    <dbReference type="NCBI Taxonomy" id="2951"/>
    <lineage>
        <taxon>Eukaryota</taxon>
        <taxon>Sar</taxon>
        <taxon>Alveolata</taxon>
        <taxon>Dinophyceae</taxon>
        <taxon>Suessiales</taxon>
        <taxon>Symbiodiniaceae</taxon>
        <taxon>Symbiodinium</taxon>
    </lineage>
</organism>
<evidence type="ECO:0000313" key="1">
    <source>
        <dbReference type="EMBL" id="OLQ13278.1"/>
    </source>
</evidence>
<gene>
    <name evidence="1" type="ORF">AK812_SmicGene2684</name>
</gene>
<dbReference type="AlphaFoldDB" id="A0A1Q9F0Q3"/>
<evidence type="ECO:0000313" key="2">
    <source>
        <dbReference type="Proteomes" id="UP000186817"/>
    </source>
</evidence>
<protein>
    <submittedName>
        <fullName evidence="1">Uncharacterized protein</fullName>
    </submittedName>
</protein>
<reference evidence="1 2" key="1">
    <citation type="submission" date="2016-02" db="EMBL/GenBank/DDBJ databases">
        <title>Genome analysis of coral dinoflagellate symbionts highlights evolutionary adaptations to a symbiotic lifestyle.</title>
        <authorList>
            <person name="Aranda M."/>
            <person name="Li Y."/>
            <person name="Liew Y.J."/>
            <person name="Baumgarten S."/>
            <person name="Simakov O."/>
            <person name="Wilson M."/>
            <person name="Piel J."/>
            <person name="Ashoor H."/>
            <person name="Bougouffa S."/>
            <person name="Bajic V.B."/>
            <person name="Ryu T."/>
            <person name="Ravasi T."/>
            <person name="Bayer T."/>
            <person name="Micklem G."/>
            <person name="Kim H."/>
            <person name="Bhak J."/>
            <person name="Lajeunesse T.C."/>
            <person name="Voolstra C.R."/>
        </authorList>
    </citation>
    <scope>NUCLEOTIDE SEQUENCE [LARGE SCALE GENOMIC DNA]</scope>
    <source>
        <strain evidence="1 2">CCMP2467</strain>
    </source>
</reference>
<sequence>MATLSAITNLLGSRSAVTLNTAIKDGHFSAPAIPLQILLVTANNGSDKRHKYLRCCCLSLLRGSQLRKADCGDCASEPSGANMVRPSDRFEAFLLSMHPWRRGPGDALQAMAETLKLPSAQVSKVQPKEGLWKEVDAKLANEASDEAYDVAMAALAKAQQVPAVSSIATVRLIWTPAQTAMPRFPAAAMAPARQRSPRPLRLVVAMAGTLLALYLGLAGSKHLKAAFLSPGDSAMARTEEGVLAPAPSRREGLAGLATSLALPLAGFSAPVRAEEAPPPRLWQMKLPEGWQVFQKFSVPPVTETRTKELLLAGDPSAGAEVKVLHIPLMTTPQDPQGTGALTLIEYFQIPFPRVGRKSVINSLSKSFAKQPASFSLNLIGEGEDKVKLQQKYMSYEFELRRCEGKQTYGTNGKICTRSDTGDILPTQKFHHLTIQTVTPEPGMTDKASFAEILWIVDISAPAKSWENLTEAVKIMTDSFAVGTVDELAKIRNGTAT</sequence>
<dbReference type="OrthoDB" id="10421903at2759"/>
<accession>A0A1Q9F0Q3</accession>